<accession>A0A0D3MVF5</accession>
<organism evidence="1 2">
    <name type="scientific">Staphylococcus phage vB_SepM_ phiIPLA-C1C</name>
    <dbReference type="NCBI Taxonomy" id="1572704"/>
    <lineage>
        <taxon>Viruses</taxon>
        <taxon>Duplodnaviria</taxon>
        <taxon>Heunggongvirae</taxon>
        <taxon>Uroviricota</taxon>
        <taxon>Caudoviricetes</taxon>
        <taxon>Herelleviridae</taxon>
        <taxon>Twortvirinae</taxon>
        <taxon>Sepunavirus</taxon>
        <taxon>Sepunavirus IPLAC1C</taxon>
    </lineage>
</organism>
<dbReference type="EMBL" id="KP027447">
    <property type="protein sequence ID" value="AJA42213.1"/>
    <property type="molecule type" value="Genomic_DNA"/>
</dbReference>
<evidence type="ECO:0000313" key="1">
    <source>
        <dbReference type="EMBL" id="AJA42213.1"/>
    </source>
</evidence>
<dbReference type="Proteomes" id="UP000032689">
    <property type="component" value="Segment"/>
</dbReference>
<protein>
    <recommendedName>
        <fullName evidence="3">Tail morphogenetic protein</fullName>
    </recommendedName>
</protein>
<sequence>MSSFLKNLHPLLRRKKDKNLNEDTNYILLNTLNEELNTVERDTIESKLQSSLKSATGTYLDKFGDWFGVYRKVDEKDDKYRQRIIKYLLLKRGTNNAIIEGIKYYLDRDDLNISIYEPFKNIFYTNKSELNGNDKLMGYYYRFAVINVTIGNYFPLEIIDIINEFKPAGVKLYVTYDGGATNNGSLIYQWLNDDMKVAMYEDIINFYGYDELLYGHINLGLRKTDSLNYKSVFINNKSLINSEDVLTGSSNVGRIFNNVSIKSSYNYTPQYNSSVANIISELKNKSEELSTDFYLYTNEKNKVSVPVTFKSNSGIEYIYNNFNLRDYLIKTKPNLLNKTKREISDYIGQVDFKLTLKALLPPDEYINIVLQIYDFDRNRWNTINYNSVSFYEKDYDFNIGYLNDYLNDDLNMFTRIQVYGYDDEVTLDINYLDMVFYHYETGVYTIHPYTPIISMYNEFYDMFYVEAYKVFSPTNGDIISRPSYKKIQYIKVTDNKDTDLNHEEVYGNSNYLVNDKSVDEYIKSIENYIKITNYSTIEEEYIHGEIKDINKDNIIEKVYKFNGVRTDLKDFKIEIPYNPIPDLYIMISEDGKSWEKVAKINYSKDEEVNTTVVNKVVDLYGLRFVNYSELTPMSEVILSSINNILLEDLTDASKIVSAMPKSYFNALWTDIDTEYSVKMDTLKVINDTDNGIIDSSSGEILKSTTLDVKTYTSLDDINYSNLKYVEDLRLGSPRTLDELANHQFTDLSYYVDNNPKVNFFKTEISLIPEENVNILRDSNIPQPVSYINGAKYELEQPIVSGHKYKVTILGELSPEVTTVNVVNTNTDMSEVVFYPEEIDKSQGLLEKEFTAKTTSIRKNESIKIYTDANINEAFKIKKISLVEIE</sequence>
<dbReference type="OrthoDB" id="143at10239"/>
<proteinExistence type="predicted"/>
<keyword evidence="2" id="KW-1185">Reference proteome</keyword>
<dbReference type="RefSeq" id="YP_009214493.1">
    <property type="nucleotide sequence ID" value="NC_028962.1"/>
</dbReference>
<name>A0A0D3MVF5_9CAUD</name>
<evidence type="ECO:0000313" key="2">
    <source>
        <dbReference type="Proteomes" id="UP000032689"/>
    </source>
</evidence>
<dbReference type="KEGG" id="vg:26640910"/>
<reference evidence="1 2" key="1">
    <citation type="journal article" date="2015" name="Appl. Environ. Microbiol.">
        <title>Two Phages, phiIPLA-RODI and phiIPLA-C1C, Lyse Mono- and Dual-Species Staphylococcal Biofilms.</title>
        <authorList>
            <person name="Gutierrez D."/>
            <person name="Vandenheuvel D."/>
            <person name="Martinez B."/>
            <person name="Rodriguez A."/>
            <person name="Lavigne R."/>
            <person name="Garcia P."/>
        </authorList>
    </citation>
    <scope>NUCLEOTIDE SEQUENCE [LARGE SCALE GENOMIC DNA]</scope>
</reference>
<evidence type="ECO:0008006" key="3">
    <source>
        <dbReference type="Google" id="ProtNLM"/>
    </source>
</evidence>
<dbReference type="GeneID" id="26640910"/>